<reference evidence="1" key="1">
    <citation type="submission" date="2021-02" db="EMBL/GenBank/DDBJ databases">
        <authorList>
            <person name="Nowell W R."/>
        </authorList>
    </citation>
    <scope>NUCLEOTIDE SEQUENCE</scope>
</reference>
<dbReference type="Proteomes" id="UP000663874">
    <property type="component" value="Unassembled WGS sequence"/>
</dbReference>
<evidence type="ECO:0000313" key="2">
    <source>
        <dbReference type="Proteomes" id="UP000663874"/>
    </source>
</evidence>
<dbReference type="AlphaFoldDB" id="A0A820FQ55"/>
<protein>
    <submittedName>
        <fullName evidence="1">Uncharacterized protein</fullName>
    </submittedName>
</protein>
<comment type="caution">
    <text evidence="1">The sequence shown here is derived from an EMBL/GenBank/DDBJ whole genome shotgun (WGS) entry which is preliminary data.</text>
</comment>
<organism evidence="1 2">
    <name type="scientific">Rotaria sordida</name>
    <dbReference type="NCBI Taxonomy" id="392033"/>
    <lineage>
        <taxon>Eukaryota</taxon>
        <taxon>Metazoa</taxon>
        <taxon>Spiralia</taxon>
        <taxon>Gnathifera</taxon>
        <taxon>Rotifera</taxon>
        <taxon>Eurotatoria</taxon>
        <taxon>Bdelloidea</taxon>
        <taxon>Philodinida</taxon>
        <taxon>Philodinidae</taxon>
        <taxon>Rotaria</taxon>
    </lineage>
</organism>
<proteinExistence type="predicted"/>
<gene>
    <name evidence="1" type="ORF">FNK824_LOCUS39225</name>
</gene>
<dbReference type="EMBL" id="CAJOBE010024747">
    <property type="protein sequence ID" value="CAF4264591.1"/>
    <property type="molecule type" value="Genomic_DNA"/>
</dbReference>
<name>A0A820FQ55_9BILA</name>
<evidence type="ECO:0000313" key="1">
    <source>
        <dbReference type="EMBL" id="CAF4264591.1"/>
    </source>
</evidence>
<feature type="non-terminal residue" evidence="1">
    <location>
        <position position="1"/>
    </location>
</feature>
<sequence length="19" mass="2091">YVKTQIVTLYDGIVSTTSC</sequence>
<accession>A0A820FQ55</accession>